<gene>
    <name evidence="1" type="ORF">DPMN_104804</name>
</gene>
<evidence type="ECO:0000313" key="2">
    <source>
        <dbReference type="Proteomes" id="UP000828390"/>
    </source>
</evidence>
<keyword evidence="2" id="KW-1185">Reference proteome</keyword>
<accession>A0A9D4HAN4</accession>
<reference evidence="1" key="2">
    <citation type="submission" date="2020-11" db="EMBL/GenBank/DDBJ databases">
        <authorList>
            <person name="McCartney M.A."/>
            <person name="Auch B."/>
            <person name="Kono T."/>
            <person name="Mallez S."/>
            <person name="Becker A."/>
            <person name="Gohl D.M."/>
            <person name="Silverstein K.A.T."/>
            <person name="Koren S."/>
            <person name="Bechman K.B."/>
            <person name="Herman A."/>
            <person name="Abrahante J.E."/>
            <person name="Garbe J."/>
        </authorList>
    </citation>
    <scope>NUCLEOTIDE SEQUENCE</scope>
    <source>
        <strain evidence="1">Duluth1</strain>
        <tissue evidence="1">Whole animal</tissue>
    </source>
</reference>
<comment type="caution">
    <text evidence="1">The sequence shown here is derived from an EMBL/GenBank/DDBJ whole genome shotgun (WGS) entry which is preliminary data.</text>
</comment>
<reference evidence="1" key="1">
    <citation type="journal article" date="2019" name="bioRxiv">
        <title>The Genome of the Zebra Mussel, Dreissena polymorpha: A Resource for Invasive Species Research.</title>
        <authorList>
            <person name="McCartney M.A."/>
            <person name="Auch B."/>
            <person name="Kono T."/>
            <person name="Mallez S."/>
            <person name="Zhang Y."/>
            <person name="Obille A."/>
            <person name="Becker A."/>
            <person name="Abrahante J.E."/>
            <person name="Garbe J."/>
            <person name="Badalamenti J.P."/>
            <person name="Herman A."/>
            <person name="Mangelson H."/>
            <person name="Liachko I."/>
            <person name="Sullivan S."/>
            <person name="Sone E.D."/>
            <person name="Koren S."/>
            <person name="Silverstein K.A.T."/>
            <person name="Beckman K.B."/>
            <person name="Gohl D.M."/>
        </authorList>
    </citation>
    <scope>NUCLEOTIDE SEQUENCE</scope>
    <source>
        <strain evidence="1">Duluth1</strain>
        <tissue evidence="1">Whole animal</tissue>
    </source>
</reference>
<dbReference type="Proteomes" id="UP000828390">
    <property type="component" value="Unassembled WGS sequence"/>
</dbReference>
<sequence length="203" mass="21942">MKRIVKQFTQIVMQLSSIVQQIKSALIMTGNVIQWKTAQTEVTKTIALSPKHAPLCNSNVLTAVAVSTNLGAVTATLTAQTTVMSITAQARYPLVQLTDIVVRPCSPAPMGSVSPRNGIVTEMLIVLTVLMNKSVMPNHAALSKSNVLRAVAVLTIHGAVMATLTAQTTVMRITAQALIDNFTNTWFHGRICQICFKMLLNNL</sequence>
<name>A0A9D4HAN4_DREPO</name>
<proteinExistence type="predicted"/>
<dbReference type="EMBL" id="JAIWYP010000004">
    <property type="protein sequence ID" value="KAH3831535.1"/>
    <property type="molecule type" value="Genomic_DNA"/>
</dbReference>
<evidence type="ECO:0000313" key="1">
    <source>
        <dbReference type="EMBL" id="KAH3831535.1"/>
    </source>
</evidence>
<protein>
    <submittedName>
        <fullName evidence="1">Uncharacterized protein</fullName>
    </submittedName>
</protein>
<dbReference type="AlphaFoldDB" id="A0A9D4HAN4"/>
<organism evidence="1 2">
    <name type="scientific">Dreissena polymorpha</name>
    <name type="common">Zebra mussel</name>
    <name type="synonym">Mytilus polymorpha</name>
    <dbReference type="NCBI Taxonomy" id="45954"/>
    <lineage>
        <taxon>Eukaryota</taxon>
        <taxon>Metazoa</taxon>
        <taxon>Spiralia</taxon>
        <taxon>Lophotrochozoa</taxon>
        <taxon>Mollusca</taxon>
        <taxon>Bivalvia</taxon>
        <taxon>Autobranchia</taxon>
        <taxon>Heteroconchia</taxon>
        <taxon>Euheterodonta</taxon>
        <taxon>Imparidentia</taxon>
        <taxon>Neoheterodontei</taxon>
        <taxon>Myida</taxon>
        <taxon>Dreissenoidea</taxon>
        <taxon>Dreissenidae</taxon>
        <taxon>Dreissena</taxon>
    </lineage>
</organism>